<proteinExistence type="predicted"/>
<dbReference type="Pfam" id="PF01381">
    <property type="entry name" value="HTH_3"/>
    <property type="match status" value="1"/>
</dbReference>
<dbReference type="EMBL" id="PDET01000007">
    <property type="protein sequence ID" value="PRD15219.1"/>
    <property type="molecule type" value="Genomic_DNA"/>
</dbReference>
<feature type="domain" description="HTH cro/C1-type" evidence="1">
    <location>
        <begin position="17"/>
        <end position="38"/>
    </location>
</feature>
<dbReference type="RefSeq" id="WP_105592998.1">
    <property type="nucleotide sequence ID" value="NZ_PDET01000007.1"/>
</dbReference>
<evidence type="ECO:0000313" key="3">
    <source>
        <dbReference type="Proteomes" id="UP000239181"/>
    </source>
</evidence>
<protein>
    <submittedName>
        <fullName evidence="2">Transcriptional regulator</fullName>
    </submittedName>
</protein>
<dbReference type="AlphaFoldDB" id="A0A2S9IBP1"/>
<dbReference type="Gene3D" id="1.10.260.40">
    <property type="entry name" value="lambda repressor-like DNA-binding domains"/>
    <property type="match status" value="1"/>
</dbReference>
<dbReference type="CDD" id="cd00093">
    <property type="entry name" value="HTH_XRE"/>
    <property type="match status" value="1"/>
</dbReference>
<reference evidence="2 3" key="1">
    <citation type="submission" date="2017-10" db="EMBL/GenBank/DDBJ databases">
        <title>Draft genome of two endophytic bacteria isolated from 'guarana' Paullinia cupana (Mart.) Ducke.</title>
        <authorList>
            <person name="Siqueira K.A."/>
            <person name="Liotti R.G."/>
            <person name="Mendes T.A."/>
            <person name="Soares M.A."/>
        </authorList>
    </citation>
    <scope>NUCLEOTIDE SEQUENCE [LARGE SCALE GENOMIC DNA]</scope>
    <source>
        <strain evidence="2 3">342</strain>
    </source>
</reference>
<dbReference type="InterPro" id="IPR010982">
    <property type="entry name" value="Lambda_DNA-bd_dom_sf"/>
</dbReference>
<dbReference type="OrthoDB" id="9179825at2"/>
<accession>A0A2S9IBP1</accession>
<dbReference type="SUPFAM" id="SSF47413">
    <property type="entry name" value="lambda repressor-like DNA-binding domains"/>
    <property type="match status" value="1"/>
</dbReference>
<evidence type="ECO:0000259" key="1">
    <source>
        <dbReference type="PROSITE" id="PS50943"/>
    </source>
</evidence>
<dbReference type="InterPro" id="IPR001387">
    <property type="entry name" value="Cro/C1-type_HTH"/>
</dbReference>
<organism evidence="2 3">
    <name type="scientific">Pantoea coffeiphila</name>
    <dbReference type="NCBI Taxonomy" id="1465635"/>
    <lineage>
        <taxon>Bacteria</taxon>
        <taxon>Pseudomonadati</taxon>
        <taxon>Pseudomonadota</taxon>
        <taxon>Gammaproteobacteria</taxon>
        <taxon>Enterobacterales</taxon>
        <taxon>Erwiniaceae</taxon>
        <taxon>Pantoea</taxon>
    </lineage>
</organism>
<name>A0A2S9IBP1_9GAMM</name>
<keyword evidence="3" id="KW-1185">Reference proteome</keyword>
<dbReference type="Proteomes" id="UP000239181">
    <property type="component" value="Unassembled WGS sequence"/>
</dbReference>
<sequence>MESVAFVELALKVLACTQKELAERLGVSTTQISKWKKGDHLSEDMETRFRKVTGIRHYDPELILMCGSLENAEKWCRLIEFLAYNAAESAETGYNTIPLKEDNEELAISIFRILKEMGVSIPQSFPTELDVVYELDDEDYNASKFEIIYENPISEVISKIFLSFNDVYGFYVAYIEDITMNESIGIDYDIASEIEYNLLSLAACKVDCDDEITYNYGKFKRTVSMQYECWINYVKECAFRAGVPLGAELHNLIYSSSDALGCEAEAESLGINRSRLHPDVYMNELLVGMRMIHQVLPAIMKKLDISE</sequence>
<dbReference type="GO" id="GO:0003677">
    <property type="term" value="F:DNA binding"/>
    <property type="evidence" value="ECO:0007669"/>
    <property type="project" value="InterPro"/>
</dbReference>
<evidence type="ECO:0000313" key="2">
    <source>
        <dbReference type="EMBL" id="PRD15219.1"/>
    </source>
</evidence>
<dbReference type="PROSITE" id="PS50943">
    <property type="entry name" value="HTH_CROC1"/>
    <property type="match status" value="1"/>
</dbReference>
<comment type="caution">
    <text evidence="2">The sequence shown here is derived from an EMBL/GenBank/DDBJ whole genome shotgun (WGS) entry which is preliminary data.</text>
</comment>
<gene>
    <name evidence="2" type="ORF">CQW29_12195</name>
</gene>